<sequence>MDYKMQIDLCLYGNSIPPKEITDMLGVEPDTALLKGERNKERDLPRQNLWSLRSDPNGDSVEKQWYSIIQRLGNKWDQFVDVSKRGDVKITIIVNVDEYIPSIMIPPNMAFAAATLNAYIDIDHYK</sequence>
<gene>
    <name evidence="1" type="ORF">EV681_2980</name>
</gene>
<dbReference type="Pfam" id="PF14106">
    <property type="entry name" value="DUF4279"/>
    <property type="match status" value="1"/>
</dbReference>
<dbReference type="OrthoDB" id="9204614at2"/>
<dbReference type="RefSeq" id="WP_128392791.1">
    <property type="nucleotide sequence ID" value="NZ_SHKO01000002.1"/>
</dbReference>
<keyword evidence="2" id="KW-1185">Reference proteome</keyword>
<proteinExistence type="predicted"/>
<dbReference type="EMBL" id="SHKO01000002">
    <property type="protein sequence ID" value="RZT94559.1"/>
    <property type="molecule type" value="Genomic_DNA"/>
</dbReference>
<protein>
    <submittedName>
        <fullName evidence="1">Uncharacterized protein DUF4279</fullName>
    </submittedName>
</protein>
<name>A0A4V2FSJ6_9BURK</name>
<accession>A0A4V2FSJ6</accession>
<organism evidence="1 2">
    <name type="scientific">Advenella incenata</name>
    <dbReference type="NCBI Taxonomy" id="267800"/>
    <lineage>
        <taxon>Bacteria</taxon>
        <taxon>Pseudomonadati</taxon>
        <taxon>Pseudomonadota</taxon>
        <taxon>Betaproteobacteria</taxon>
        <taxon>Burkholderiales</taxon>
        <taxon>Alcaligenaceae</taxon>
    </lineage>
</organism>
<dbReference type="Proteomes" id="UP000293398">
    <property type="component" value="Unassembled WGS sequence"/>
</dbReference>
<comment type="caution">
    <text evidence="1">The sequence shown here is derived from an EMBL/GenBank/DDBJ whole genome shotgun (WGS) entry which is preliminary data.</text>
</comment>
<dbReference type="InterPro" id="IPR025459">
    <property type="entry name" value="DUF4279"/>
</dbReference>
<evidence type="ECO:0000313" key="1">
    <source>
        <dbReference type="EMBL" id="RZT94559.1"/>
    </source>
</evidence>
<evidence type="ECO:0000313" key="2">
    <source>
        <dbReference type="Proteomes" id="UP000293398"/>
    </source>
</evidence>
<reference evidence="1 2" key="1">
    <citation type="submission" date="2019-02" db="EMBL/GenBank/DDBJ databases">
        <title>Genomic Encyclopedia of Type Strains, Phase IV (KMG-IV): sequencing the most valuable type-strain genomes for metagenomic binning, comparative biology and taxonomic classification.</title>
        <authorList>
            <person name="Goeker M."/>
        </authorList>
    </citation>
    <scope>NUCLEOTIDE SEQUENCE [LARGE SCALE GENOMIC DNA]</scope>
    <source>
        <strain evidence="1 2">DSM 23814</strain>
    </source>
</reference>
<dbReference type="AlphaFoldDB" id="A0A4V2FSJ6"/>